<proteinExistence type="predicted"/>
<feature type="domain" description="Thiolase N-terminal" evidence="2">
    <location>
        <begin position="23"/>
        <end position="184"/>
    </location>
</feature>
<dbReference type="SUPFAM" id="SSF53901">
    <property type="entry name" value="Thiolase-like"/>
    <property type="match status" value="2"/>
</dbReference>
<dbReference type="PANTHER" id="PTHR42870:SF1">
    <property type="entry name" value="NON-SPECIFIC LIPID-TRANSFER PROTEIN-LIKE 2"/>
    <property type="match status" value="1"/>
</dbReference>
<dbReference type="InterPro" id="IPR002155">
    <property type="entry name" value="Thiolase"/>
</dbReference>
<dbReference type="GO" id="GO:0016747">
    <property type="term" value="F:acyltransferase activity, transferring groups other than amino-acyl groups"/>
    <property type="evidence" value="ECO:0007669"/>
    <property type="project" value="InterPro"/>
</dbReference>
<comment type="caution">
    <text evidence="4">The sequence shown here is derived from an EMBL/GenBank/DDBJ whole genome shotgun (WGS) entry which is preliminary data.</text>
</comment>
<reference evidence="4 5" key="1">
    <citation type="submission" date="2022-09" db="EMBL/GenBank/DDBJ databases">
        <title>Enrichment on poylsaccharides allowed isolation of novel metabolic and taxonomic groups of Haloarchaea.</title>
        <authorList>
            <person name="Sorokin D.Y."/>
            <person name="Elcheninov A.G."/>
            <person name="Khizhniak T.V."/>
            <person name="Kolganova T.V."/>
            <person name="Kublanov I.V."/>
        </authorList>
    </citation>
    <scope>NUCLEOTIDE SEQUENCE [LARGE SCALE GENOMIC DNA]</scope>
    <source>
        <strain evidence="4 5">AArc-curdl1</strain>
    </source>
</reference>
<evidence type="ECO:0000259" key="2">
    <source>
        <dbReference type="Pfam" id="PF00108"/>
    </source>
</evidence>
<dbReference type="PANTHER" id="PTHR42870">
    <property type="entry name" value="ACETYL-COA C-ACETYLTRANSFERASE"/>
    <property type="match status" value="1"/>
</dbReference>
<evidence type="ECO:0000313" key="4">
    <source>
        <dbReference type="EMBL" id="MCU4753122.1"/>
    </source>
</evidence>
<sequence>MSRDVAVVGVGYSEPESFTDYRFSTQSKEEQAFTAVTNALDHADIDADDVDATMFCTVDGFEGTFRVERTLEVLGLGNDVPVLSVNTGGTAGGSGVKVAHEYIASGKYDVAVVYGSPSFDSVVEAQPVMNTNADPLFERNFVTAIQMGALPSSGYMEISGATEEDFAEVAAKNYRAGARNPYAHRNEERTVEEILDSPMVCWPLRRAMTCPVSSGSAAMVVVSEDIATDVRDNPVWIDEIDSTSNTFWTGYRTYDWFPKLKELSDQVYENADIDDPLEEFDVAETFNPYIPFEMMEYEALGFCEKGEAKHLVRDGVTDRDGELPVNMSGGTLCTNSGICASLSRHSEVVLQLMGEAGDRQVEGAKKGLSHSWGANLGQFHQMAIFSTER</sequence>
<dbReference type="EMBL" id="JAOPJZ010000013">
    <property type="protein sequence ID" value="MCU4753122.1"/>
    <property type="molecule type" value="Genomic_DNA"/>
</dbReference>
<dbReference type="Pfam" id="PF22691">
    <property type="entry name" value="Thiolase_C_1"/>
    <property type="match status" value="1"/>
</dbReference>
<evidence type="ECO:0000256" key="1">
    <source>
        <dbReference type="ARBA" id="ARBA00023229"/>
    </source>
</evidence>
<evidence type="ECO:0000313" key="5">
    <source>
        <dbReference type="Proteomes" id="UP001321047"/>
    </source>
</evidence>
<evidence type="ECO:0000259" key="3">
    <source>
        <dbReference type="Pfam" id="PF22691"/>
    </source>
</evidence>
<keyword evidence="1" id="KW-0414">Isoprene biosynthesis</keyword>
<dbReference type="InterPro" id="IPR020616">
    <property type="entry name" value="Thiolase_N"/>
</dbReference>
<accession>A0AAP2Z9E5</accession>
<protein>
    <submittedName>
        <fullName evidence="4">Thiolase family protein</fullName>
    </submittedName>
</protein>
<dbReference type="CDD" id="cd00829">
    <property type="entry name" value="SCP-x_thiolase"/>
    <property type="match status" value="1"/>
</dbReference>
<gene>
    <name evidence="4" type="ORF">OB919_14240</name>
</gene>
<dbReference type="InterPro" id="IPR016039">
    <property type="entry name" value="Thiolase-like"/>
</dbReference>
<dbReference type="PIRSF" id="PIRSF000429">
    <property type="entry name" value="Ac-CoA_Ac_transf"/>
    <property type="match status" value="1"/>
</dbReference>
<name>A0AAP2Z9E5_9EURY</name>
<organism evidence="4 5">
    <name type="scientific">Natronosalvus hydrolyticus</name>
    <dbReference type="NCBI Taxonomy" id="2979988"/>
    <lineage>
        <taxon>Archaea</taxon>
        <taxon>Methanobacteriati</taxon>
        <taxon>Methanobacteriota</taxon>
        <taxon>Stenosarchaea group</taxon>
        <taxon>Halobacteria</taxon>
        <taxon>Halobacteriales</taxon>
        <taxon>Natrialbaceae</taxon>
        <taxon>Natronosalvus</taxon>
    </lineage>
</organism>
<feature type="domain" description="Thiolase C-terminal" evidence="3">
    <location>
        <begin position="264"/>
        <end position="386"/>
    </location>
</feature>
<dbReference type="InterPro" id="IPR055140">
    <property type="entry name" value="Thiolase_C_2"/>
</dbReference>
<dbReference type="AlphaFoldDB" id="A0AAP2Z9E5"/>
<dbReference type="GO" id="GO:0008299">
    <property type="term" value="P:isoprenoid biosynthetic process"/>
    <property type="evidence" value="ECO:0007669"/>
    <property type="project" value="UniProtKB-KW"/>
</dbReference>
<dbReference type="Proteomes" id="UP001321047">
    <property type="component" value="Unassembled WGS sequence"/>
</dbReference>
<dbReference type="Pfam" id="PF00108">
    <property type="entry name" value="Thiolase_N"/>
    <property type="match status" value="1"/>
</dbReference>
<keyword evidence="5" id="KW-1185">Reference proteome</keyword>
<dbReference type="Gene3D" id="3.40.47.10">
    <property type="match status" value="1"/>
</dbReference>
<dbReference type="RefSeq" id="WP_342809447.1">
    <property type="nucleotide sequence ID" value="NZ_JAOPJZ010000013.1"/>
</dbReference>